<proteinExistence type="predicted"/>
<dbReference type="SUPFAM" id="SSF55008">
    <property type="entry name" value="HMA, heavy metal-associated domain"/>
    <property type="match status" value="1"/>
</dbReference>
<accession>A0ABW5XGL5</accession>
<dbReference type="PROSITE" id="PS01047">
    <property type="entry name" value="HMA_1"/>
    <property type="match status" value="1"/>
</dbReference>
<dbReference type="InterPro" id="IPR036163">
    <property type="entry name" value="HMA_dom_sf"/>
</dbReference>
<evidence type="ECO:0000313" key="4">
    <source>
        <dbReference type="Proteomes" id="UP001597391"/>
    </source>
</evidence>
<dbReference type="RefSeq" id="WP_377466252.1">
    <property type="nucleotide sequence ID" value="NZ_JBHUOP010000003.1"/>
</dbReference>
<dbReference type="InterPro" id="IPR006121">
    <property type="entry name" value="HMA_dom"/>
</dbReference>
<comment type="caution">
    <text evidence="3">The sequence shown here is derived from an EMBL/GenBank/DDBJ whole genome shotgun (WGS) entry which is preliminary data.</text>
</comment>
<dbReference type="Proteomes" id="UP001597391">
    <property type="component" value="Unassembled WGS sequence"/>
</dbReference>
<keyword evidence="4" id="KW-1185">Reference proteome</keyword>
<evidence type="ECO:0000313" key="3">
    <source>
        <dbReference type="EMBL" id="MFD2840415.1"/>
    </source>
</evidence>
<evidence type="ECO:0000256" key="1">
    <source>
        <dbReference type="ARBA" id="ARBA00022723"/>
    </source>
</evidence>
<dbReference type="EMBL" id="JBHUOP010000003">
    <property type="protein sequence ID" value="MFD2840415.1"/>
    <property type="molecule type" value="Genomic_DNA"/>
</dbReference>
<name>A0ABW5XGL5_9MICO</name>
<reference evidence="4" key="1">
    <citation type="journal article" date="2019" name="Int. J. Syst. Evol. Microbiol.">
        <title>The Global Catalogue of Microorganisms (GCM) 10K type strain sequencing project: providing services to taxonomists for standard genome sequencing and annotation.</title>
        <authorList>
            <consortium name="The Broad Institute Genomics Platform"/>
            <consortium name="The Broad Institute Genome Sequencing Center for Infectious Disease"/>
            <person name="Wu L."/>
            <person name="Ma J."/>
        </authorList>
    </citation>
    <scope>NUCLEOTIDE SEQUENCE [LARGE SCALE GENOMIC DNA]</scope>
    <source>
        <strain evidence="4">KCTC 33576</strain>
    </source>
</reference>
<gene>
    <name evidence="3" type="ORF">ACFSYH_07490</name>
</gene>
<organism evidence="3 4">
    <name type="scientific">Populibacterium corticicola</name>
    <dbReference type="NCBI Taxonomy" id="1812826"/>
    <lineage>
        <taxon>Bacteria</taxon>
        <taxon>Bacillati</taxon>
        <taxon>Actinomycetota</taxon>
        <taxon>Actinomycetes</taxon>
        <taxon>Micrococcales</taxon>
        <taxon>Jonesiaceae</taxon>
        <taxon>Populibacterium</taxon>
    </lineage>
</organism>
<dbReference type="CDD" id="cd00371">
    <property type="entry name" value="HMA"/>
    <property type="match status" value="1"/>
</dbReference>
<protein>
    <submittedName>
        <fullName evidence="3">Heavy-metal-associated domain-containing protein</fullName>
    </submittedName>
</protein>
<dbReference type="Pfam" id="PF00403">
    <property type="entry name" value="HMA"/>
    <property type="match status" value="1"/>
</dbReference>
<evidence type="ECO:0000259" key="2">
    <source>
        <dbReference type="PROSITE" id="PS50846"/>
    </source>
</evidence>
<feature type="domain" description="HMA" evidence="2">
    <location>
        <begin position="3"/>
        <end position="71"/>
    </location>
</feature>
<keyword evidence="1" id="KW-0479">Metal-binding</keyword>
<sequence length="105" mass="10649">MSTVTTLMVPGMTCGHCVSSVTKELQAVTGVENVSVELRKEAESEVTVFSDNPLAEDALRGAIDEAGYEVASIATQTSTEVNSELGLTAKGSTGGGCGCGNCGCQ</sequence>
<dbReference type="InterPro" id="IPR017969">
    <property type="entry name" value="Heavy-metal-associated_CS"/>
</dbReference>
<dbReference type="Gene3D" id="3.30.70.100">
    <property type="match status" value="1"/>
</dbReference>
<dbReference type="PROSITE" id="PS50846">
    <property type="entry name" value="HMA_2"/>
    <property type="match status" value="1"/>
</dbReference>